<keyword evidence="3" id="KW-1185">Reference proteome</keyword>
<organism evidence="2 3">
    <name type="scientific">Zea mays</name>
    <name type="common">Maize</name>
    <dbReference type="NCBI Taxonomy" id="4577"/>
    <lineage>
        <taxon>Eukaryota</taxon>
        <taxon>Viridiplantae</taxon>
        <taxon>Streptophyta</taxon>
        <taxon>Embryophyta</taxon>
        <taxon>Tracheophyta</taxon>
        <taxon>Spermatophyta</taxon>
        <taxon>Magnoliopsida</taxon>
        <taxon>Liliopsida</taxon>
        <taxon>Poales</taxon>
        <taxon>Poaceae</taxon>
        <taxon>PACMAD clade</taxon>
        <taxon>Panicoideae</taxon>
        <taxon>Andropogonodae</taxon>
        <taxon>Andropogoneae</taxon>
        <taxon>Tripsacinae</taxon>
        <taxon>Zea</taxon>
    </lineage>
</organism>
<reference evidence="2" key="2">
    <citation type="submission" date="2019-07" db="EMBL/GenBank/DDBJ databases">
        <authorList>
            <person name="Seetharam A."/>
            <person name="Woodhouse M."/>
            <person name="Cannon E."/>
        </authorList>
    </citation>
    <scope>NUCLEOTIDE SEQUENCE [LARGE SCALE GENOMIC DNA]</scope>
    <source>
        <strain evidence="2">cv. B73</strain>
    </source>
</reference>
<dbReference type="InParanoid" id="A0A804R238"/>
<evidence type="ECO:0000313" key="3">
    <source>
        <dbReference type="Proteomes" id="UP000007305"/>
    </source>
</evidence>
<dbReference type="Gramene" id="Zm00001eb386710_T001">
    <property type="protein sequence ID" value="Zm00001eb386710_P001"/>
    <property type="gene ID" value="Zm00001eb386710"/>
</dbReference>
<reference evidence="2" key="3">
    <citation type="submission" date="2021-05" db="UniProtKB">
        <authorList>
            <consortium name="EnsemblPlants"/>
        </authorList>
    </citation>
    <scope>IDENTIFICATION</scope>
    <source>
        <strain evidence="2">cv. B73</strain>
    </source>
</reference>
<sequence length="80" mass="8676">MLGAHAGWPSPHLPPICTGRGTATAPAPLLPYTIDDGVVSAVTSKPDLPRSKRWKCPALYLLRRRAAPVRDLQVRRPQGV</sequence>
<evidence type="ECO:0000256" key="1">
    <source>
        <dbReference type="SAM" id="MobiDB-lite"/>
    </source>
</evidence>
<dbReference type="AlphaFoldDB" id="A0A804R238"/>
<feature type="region of interest" description="Disordered" evidence="1">
    <location>
        <begin position="1"/>
        <end position="20"/>
    </location>
</feature>
<protein>
    <submittedName>
        <fullName evidence="2">Uncharacterized protein</fullName>
    </submittedName>
</protein>
<accession>A0A804R238</accession>
<evidence type="ECO:0000313" key="2">
    <source>
        <dbReference type="EnsemblPlants" id="Zm00001eb386710_P001"/>
    </source>
</evidence>
<name>A0A804R238_MAIZE</name>
<dbReference type="EnsemblPlants" id="Zm00001eb386710_T001">
    <property type="protein sequence ID" value="Zm00001eb386710_P001"/>
    <property type="gene ID" value="Zm00001eb386710"/>
</dbReference>
<proteinExistence type="predicted"/>
<dbReference type="Proteomes" id="UP000007305">
    <property type="component" value="Chromosome 9"/>
</dbReference>
<reference evidence="3" key="1">
    <citation type="journal article" date="2009" name="Science">
        <title>The B73 maize genome: complexity, diversity, and dynamics.</title>
        <authorList>
            <person name="Schnable P.S."/>
            <person name="Ware D."/>
            <person name="Fulton R.S."/>
            <person name="Stein J.C."/>
            <person name="Wei F."/>
            <person name="Pasternak S."/>
            <person name="Liang C."/>
            <person name="Zhang J."/>
            <person name="Fulton L."/>
            <person name="Graves T.A."/>
            <person name="Minx P."/>
            <person name="Reily A.D."/>
            <person name="Courtney L."/>
            <person name="Kruchowski S.S."/>
            <person name="Tomlinson C."/>
            <person name="Strong C."/>
            <person name="Delehaunty K."/>
            <person name="Fronick C."/>
            <person name="Courtney B."/>
            <person name="Rock S.M."/>
            <person name="Belter E."/>
            <person name="Du F."/>
            <person name="Kim K."/>
            <person name="Abbott R.M."/>
            <person name="Cotton M."/>
            <person name="Levy A."/>
            <person name="Marchetto P."/>
            <person name="Ochoa K."/>
            <person name="Jackson S.M."/>
            <person name="Gillam B."/>
            <person name="Chen W."/>
            <person name="Yan L."/>
            <person name="Higginbotham J."/>
            <person name="Cardenas M."/>
            <person name="Waligorski J."/>
            <person name="Applebaum E."/>
            <person name="Phelps L."/>
            <person name="Falcone J."/>
            <person name="Kanchi K."/>
            <person name="Thane T."/>
            <person name="Scimone A."/>
            <person name="Thane N."/>
            <person name="Henke J."/>
            <person name="Wang T."/>
            <person name="Ruppert J."/>
            <person name="Shah N."/>
            <person name="Rotter K."/>
            <person name="Hodges J."/>
            <person name="Ingenthron E."/>
            <person name="Cordes M."/>
            <person name="Kohlberg S."/>
            <person name="Sgro J."/>
            <person name="Delgado B."/>
            <person name="Mead K."/>
            <person name="Chinwalla A."/>
            <person name="Leonard S."/>
            <person name="Crouse K."/>
            <person name="Collura K."/>
            <person name="Kudrna D."/>
            <person name="Currie J."/>
            <person name="He R."/>
            <person name="Angelova A."/>
            <person name="Rajasekar S."/>
            <person name="Mueller T."/>
            <person name="Lomeli R."/>
            <person name="Scara G."/>
            <person name="Ko A."/>
            <person name="Delaney K."/>
            <person name="Wissotski M."/>
            <person name="Lopez G."/>
            <person name="Campos D."/>
            <person name="Braidotti M."/>
            <person name="Ashley E."/>
            <person name="Golser W."/>
            <person name="Kim H."/>
            <person name="Lee S."/>
            <person name="Lin J."/>
            <person name="Dujmic Z."/>
            <person name="Kim W."/>
            <person name="Talag J."/>
            <person name="Zuccolo A."/>
            <person name="Fan C."/>
            <person name="Sebastian A."/>
            <person name="Kramer M."/>
            <person name="Spiegel L."/>
            <person name="Nascimento L."/>
            <person name="Zutavern T."/>
            <person name="Miller B."/>
            <person name="Ambroise C."/>
            <person name="Muller S."/>
            <person name="Spooner W."/>
            <person name="Narechania A."/>
            <person name="Ren L."/>
            <person name="Wei S."/>
            <person name="Kumari S."/>
            <person name="Faga B."/>
            <person name="Levy M.J."/>
            <person name="McMahan L."/>
            <person name="Van Buren P."/>
            <person name="Vaughn M.W."/>
            <person name="Ying K."/>
            <person name="Yeh C.-T."/>
            <person name="Emrich S.J."/>
            <person name="Jia Y."/>
            <person name="Kalyanaraman A."/>
            <person name="Hsia A.-P."/>
            <person name="Barbazuk W.B."/>
            <person name="Baucom R.S."/>
            <person name="Brutnell T.P."/>
            <person name="Carpita N.C."/>
            <person name="Chaparro C."/>
            <person name="Chia J.-M."/>
            <person name="Deragon J.-M."/>
            <person name="Estill J.C."/>
            <person name="Fu Y."/>
            <person name="Jeddeloh J.A."/>
            <person name="Han Y."/>
            <person name="Lee H."/>
            <person name="Li P."/>
            <person name="Lisch D.R."/>
            <person name="Liu S."/>
            <person name="Liu Z."/>
            <person name="Nagel D.H."/>
            <person name="McCann M.C."/>
            <person name="SanMiguel P."/>
            <person name="Myers A.M."/>
            <person name="Nettleton D."/>
            <person name="Nguyen J."/>
            <person name="Penning B.W."/>
            <person name="Ponnala L."/>
            <person name="Schneider K.L."/>
            <person name="Schwartz D.C."/>
            <person name="Sharma A."/>
            <person name="Soderlund C."/>
            <person name="Springer N.M."/>
            <person name="Sun Q."/>
            <person name="Wang H."/>
            <person name="Waterman M."/>
            <person name="Westerman R."/>
            <person name="Wolfgruber T.K."/>
            <person name="Yang L."/>
            <person name="Yu Y."/>
            <person name="Zhang L."/>
            <person name="Zhou S."/>
            <person name="Zhu Q."/>
            <person name="Bennetzen J.L."/>
            <person name="Dawe R.K."/>
            <person name="Jiang J."/>
            <person name="Jiang N."/>
            <person name="Presting G.G."/>
            <person name="Wessler S.R."/>
            <person name="Aluru S."/>
            <person name="Martienssen R.A."/>
            <person name="Clifton S.W."/>
            <person name="McCombie W.R."/>
            <person name="Wing R.A."/>
            <person name="Wilson R.K."/>
        </authorList>
    </citation>
    <scope>NUCLEOTIDE SEQUENCE [LARGE SCALE GENOMIC DNA]</scope>
    <source>
        <strain evidence="3">cv. B73</strain>
    </source>
</reference>